<feature type="domain" description="Co-chaperone DjlA N-terminal" evidence="1">
    <location>
        <begin position="26"/>
        <end position="142"/>
    </location>
</feature>
<sequence length="159" mass="18320">MLDALRNFLTFKGEEQQRPFTDDDQRLAFAALLVHCVAVDGAAGEDERARMREILKADYGLNGGDLERLIAEAERVDAEAIDLYRFTSVLKRQMTIEERIRAVERLWEVIYVDGEVHEFEDNLVWRVAELLGVDRNARIGLKHAVAERHAQSERESHNE</sequence>
<evidence type="ECO:0000313" key="3">
    <source>
        <dbReference type="Proteomes" id="UP001230253"/>
    </source>
</evidence>
<dbReference type="SUPFAM" id="SSF158682">
    <property type="entry name" value="TerB-like"/>
    <property type="match status" value="1"/>
</dbReference>
<proteinExistence type="predicted"/>
<organism evidence="2 3">
    <name type="scientific">Rhodopseudomonas julia</name>
    <dbReference type="NCBI Taxonomy" id="200617"/>
    <lineage>
        <taxon>Bacteria</taxon>
        <taxon>Pseudomonadati</taxon>
        <taxon>Pseudomonadota</taxon>
        <taxon>Alphaproteobacteria</taxon>
        <taxon>Hyphomicrobiales</taxon>
        <taxon>Nitrobacteraceae</taxon>
        <taxon>Rhodopseudomonas</taxon>
    </lineage>
</organism>
<dbReference type="RefSeq" id="WP_307153715.1">
    <property type="nucleotide sequence ID" value="NZ_JAUSUK010000001.1"/>
</dbReference>
<dbReference type="InterPro" id="IPR029024">
    <property type="entry name" value="TerB-like"/>
</dbReference>
<evidence type="ECO:0000259" key="1">
    <source>
        <dbReference type="Pfam" id="PF05099"/>
    </source>
</evidence>
<gene>
    <name evidence="2" type="ORF">J2R99_001380</name>
</gene>
<dbReference type="Gene3D" id="1.10.3680.10">
    <property type="entry name" value="TerB-like"/>
    <property type="match status" value="1"/>
</dbReference>
<reference evidence="2 3" key="1">
    <citation type="submission" date="2023-07" db="EMBL/GenBank/DDBJ databases">
        <title>Genomic Encyclopedia of Type Strains, Phase IV (KMG-IV): sequencing the most valuable type-strain genomes for metagenomic binning, comparative biology and taxonomic classification.</title>
        <authorList>
            <person name="Goeker M."/>
        </authorList>
    </citation>
    <scope>NUCLEOTIDE SEQUENCE [LARGE SCALE GENOMIC DNA]</scope>
    <source>
        <strain evidence="2 3">DSM 11549</strain>
    </source>
</reference>
<dbReference type="CDD" id="cd07313">
    <property type="entry name" value="terB_like_2"/>
    <property type="match status" value="1"/>
</dbReference>
<dbReference type="Pfam" id="PF05099">
    <property type="entry name" value="TerB"/>
    <property type="match status" value="1"/>
</dbReference>
<dbReference type="EMBL" id="JAUSUK010000001">
    <property type="protein sequence ID" value="MDQ0325531.1"/>
    <property type="molecule type" value="Genomic_DNA"/>
</dbReference>
<protein>
    <submittedName>
        <fullName evidence="2">Tellurite resistance protein B-like protein</fullName>
    </submittedName>
</protein>
<keyword evidence="3" id="KW-1185">Reference proteome</keyword>
<comment type="caution">
    <text evidence="2">The sequence shown here is derived from an EMBL/GenBank/DDBJ whole genome shotgun (WGS) entry which is preliminary data.</text>
</comment>
<name>A0ABU0C4T7_9BRAD</name>
<evidence type="ECO:0000313" key="2">
    <source>
        <dbReference type="EMBL" id="MDQ0325531.1"/>
    </source>
</evidence>
<dbReference type="Proteomes" id="UP001230253">
    <property type="component" value="Unassembled WGS sequence"/>
</dbReference>
<dbReference type="InterPro" id="IPR007791">
    <property type="entry name" value="DjlA_N"/>
</dbReference>
<accession>A0ABU0C4T7</accession>